<accession>X1RHF5</accession>
<gene>
    <name evidence="1" type="ORF">S12H4_10324</name>
</gene>
<dbReference type="EMBL" id="BARW01004389">
    <property type="protein sequence ID" value="GAI62580.1"/>
    <property type="molecule type" value="Genomic_DNA"/>
</dbReference>
<proteinExistence type="predicted"/>
<comment type="caution">
    <text evidence="1">The sequence shown here is derived from an EMBL/GenBank/DDBJ whole genome shotgun (WGS) entry which is preliminary data.</text>
</comment>
<organism evidence="1">
    <name type="scientific">marine sediment metagenome</name>
    <dbReference type="NCBI Taxonomy" id="412755"/>
    <lineage>
        <taxon>unclassified sequences</taxon>
        <taxon>metagenomes</taxon>
        <taxon>ecological metagenomes</taxon>
    </lineage>
</organism>
<dbReference type="AlphaFoldDB" id="X1RHF5"/>
<protein>
    <submittedName>
        <fullName evidence="1">Uncharacterized protein</fullName>
    </submittedName>
</protein>
<name>X1RHF5_9ZZZZ</name>
<sequence length="75" mass="8573">MPINGTPPIGGWEREFVYWKDDGEVIPVPTRELKFCSNLCAWRYGMGSHKQMGMSGKEAREHLIEVHSLTEPGKR</sequence>
<reference evidence="1" key="1">
    <citation type="journal article" date="2014" name="Front. Microbiol.">
        <title>High frequency of phylogenetically diverse reductive dehalogenase-homologous genes in deep subseafloor sedimentary metagenomes.</title>
        <authorList>
            <person name="Kawai M."/>
            <person name="Futagami T."/>
            <person name="Toyoda A."/>
            <person name="Takaki Y."/>
            <person name="Nishi S."/>
            <person name="Hori S."/>
            <person name="Arai W."/>
            <person name="Tsubouchi T."/>
            <person name="Morono Y."/>
            <person name="Uchiyama I."/>
            <person name="Ito T."/>
            <person name="Fujiyama A."/>
            <person name="Inagaki F."/>
            <person name="Takami H."/>
        </authorList>
    </citation>
    <scope>NUCLEOTIDE SEQUENCE</scope>
    <source>
        <strain evidence="1">Expedition CK06-06</strain>
    </source>
</reference>
<evidence type="ECO:0000313" key="1">
    <source>
        <dbReference type="EMBL" id="GAI62580.1"/>
    </source>
</evidence>